<accession>A0A9P0AHG3</accession>
<dbReference type="Proteomes" id="UP001152759">
    <property type="component" value="Chromosome 8"/>
</dbReference>
<dbReference type="EMBL" id="OU963869">
    <property type="protein sequence ID" value="CAH0394632.1"/>
    <property type="molecule type" value="Genomic_DNA"/>
</dbReference>
<reference evidence="1" key="1">
    <citation type="submission" date="2021-12" db="EMBL/GenBank/DDBJ databases">
        <authorList>
            <person name="King R."/>
        </authorList>
    </citation>
    <scope>NUCLEOTIDE SEQUENCE</scope>
</reference>
<gene>
    <name evidence="1" type="ORF">BEMITA_LOCUS12904</name>
</gene>
<protein>
    <submittedName>
        <fullName evidence="1">Uncharacterized protein</fullName>
    </submittedName>
</protein>
<evidence type="ECO:0000313" key="1">
    <source>
        <dbReference type="EMBL" id="CAH0394632.1"/>
    </source>
</evidence>
<sequence length="46" mass="5471">MRNLSISKLCSSVMALCNEEFLRKIELELTYRSFFCLQKIVFLHSK</sequence>
<evidence type="ECO:0000313" key="2">
    <source>
        <dbReference type="Proteomes" id="UP001152759"/>
    </source>
</evidence>
<dbReference type="AlphaFoldDB" id="A0A9P0AHG3"/>
<proteinExistence type="predicted"/>
<organism evidence="1 2">
    <name type="scientific">Bemisia tabaci</name>
    <name type="common">Sweetpotato whitefly</name>
    <name type="synonym">Aleurodes tabaci</name>
    <dbReference type="NCBI Taxonomy" id="7038"/>
    <lineage>
        <taxon>Eukaryota</taxon>
        <taxon>Metazoa</taxon>
        <taxon>Ecdysozoa</taxon>
        <taxon>Arthropoda</taxon>
        <taxon>Hexapoda</taxon>
        <taxon>Insecta</taxon>
        <taxon>Pterygota</taxon>
        <taxon>Neoptera</taxon>
        <taxon>Paraneoptera</taxon>
        <taxon>Hemiptera</taxon>
        <taxon>Sternorrhyncha</taxon>
        <taxon>Aleyrodoidea</taxon>
        <taxon>Aleyrodidae</taxon>
        <taxon>Aleyrodinae</taxon>
        <taxon>Bemisia</taxon>
    </lineage>
</organism>
<name>A0A9P0AHG3_BEMTA</name>
<keyword evidence="2" id="KW-1185">Reference proteome</keyword>